<comment type="similarity">
    <text evidence="1">Belongs to the iron/ascorbate-dependent oxidoreductase family.</text>
</comment>
<evidence type="ECO:0000256" key="1">
    <source>
        <dbReference type="RuleBase" id="RU003682"/>
    </source>
</evidence>
<dbReference type="InterPro" id="IPR026992">
    <property type="entry name" value="DIOX_N"/>
</dbReference>
<dbReference type="EnsemblMetazoa" id="CLYHEMT013894.3">
    <property type="protein sequence ID" value="CLYHEMP013894.3"/>
    <property type="gene ID" value="CLYHEMG013894"/>
</dbReference>
<keyword evidence="1" id="KW-0560">Oxidoreductase</keyword>
<dbReference type="OrthoDB" id="288590at2759"/>
<sequence>MVEENFPIIDISSLVQTQCQDETILQEAANQLMDGFSKWGFIYLKGHPIPEESIATLFKESENFFTQPVDKKREVEMDATDSDYIMGYVPFKMERIDPRKPFDLKEAFDYKHHIRQDMKQKLPPQFTKSLENFFDECYDLSLLLFKLLNKSLDIEDDQFFPNCHRKSGYFGNGTLLRSLYYPGIDSKDILPEQSRCGVHADYGTLTLLFQNAEGLEVKSPSGNFIKAKLIEGTIIVNAADLLERWSSGRIKSTLHRVSLPKDTNQPRQSVAFFVMPDNECIVECLDGSNTYEPITAFDHIDNMYKATFRD</sequence>
<protein>
    <recommendedName>
        <fullName evidence="2">Fe2OG dioxygenase domain-containing protein</fullName>
    </recommendedName>
</protein>
<dbReference type="FunFam" id="2.60.120.330:FF:000038">
    <property type="entry name" value="Si:dkey-10o6.2"/>
    <property type="match status" value="1"/>
</dbReference>
<keyword evidence="4" id="KW-1185">Reference proteome</keyword>
<dbReference type="Pfam" id="PF03171">
    <property type="entry name" value="2OG-FeII_Oxy"/>
    <property type="match status" value="1"/>
</dbReference>
<feature type="domain" description="Fe2OG dioxygenase" evidence="2">
    <location>
        <begin position="172"/>
        <end position="276"/>
    </location>
</feature>
<dbReference type="SUPFAM" id="SSF51197">
    <property type="entry name" value="Clavaminate synthase-like"/>
    <property type="match status" value="1"/>
</dbReference>
<dbReference type="Pfam" id="PF14226">
    <property type="entry name" value="DIOX_N"/>
    <property type="match status" value="1"/>
</dbReference>
<dbReference type="RefSeq" id="XP_066932372.1">
    <property type="nucleotide sequence ID" value="XM_067076271.1"/>
</dbReference>
<dbReference type="InterPro" id="IPR027443">
    <property type="entry name" value="IPNS-like_sf"/>
</dbReference>
<dbReference type="InterPro" id="IPR050231">
    <property type="entry name" value="Iron_ascorbate_oxido_reductase"/>
</dbReference>
<proteinExistence type="inferred from homology"/>
<dbReference type="PANTHER" id="PTHR47990">
    <property type="entry name" value="2-OXOGLUTARATE (2OG) AND FE(II)-DEPENDENT OXYGENASE SUPERFAMILY PROTEIN-RELATED"/>
    <property type="match status" value="1"/>
</dbReference>
<evidence type="ECO:0000313" key="4">
    <source>
        <dbReference type="Proteomes" id="UP000594262"/>
    </source>
</evidence>
<evidence type="ECO:0000313" key="3">
    <source>
        <dbReference type="EnsemblMetazoa" id="CLYHEMP013894.3"/>
    </source>
</evidence>
<dbReference type="Proteomes" id="UP000594262">
    <property type="component" value="Unplaced"/>
</dbReference>
<dbReference type="GO" id="GO:0046872">
    <property type="term" value="F:metal ion binding"/>
    <property type="evidence" value="ECO:0007669"/>
    <property type="project" value="UniProtKB-KW"/>
</dbReference>
<organism evidence="3 4">
    <name type="scientific">Clytia hemisphaerica</name>
    <dbReference type="NCBI Taxonomy" id="252671"/>
    <lineage>
        <taxon>Eukaryota</taxon>
        <taxon>Metazoa</taxon>
        <taxon>Cnidaria</taxon>
        <taxon>Hydrozoa</taxon>
        <taxon>Hydroidolina</taxon>
        <taxon>Leptothecata</taxon>
        <taxon>Obeliida</taxon>
        <taxon>Clytiidae</taxon>
        <taxon>Clytia</taxon>
    </lineage>
</organism>
<accession>A0A7M5WWI5</accession>
<name>A0A7M5WWI5_9CNID</name>
<dbReference type="GO" id="GO:0016491">
    <property type="term" value="F:oxidoreductase activity"/>
    <property type="evidence" value="ECO:0007669"/>
    <property type="project" value="UniProtKB-KW"/>
</dbReference>
<dbReference type="InterPro" id="IPR044861">
    <property type="entry name" value="IPNS-like_FE2OG_OXY"/>
</dbReference>
<dbReference type="Gene3D" id="2.60.120.330">
    <property type="entry name" value="B-lactam Antibiotic, Isopenicillin N Synthase, Chain"/>
    <property type="match status" value="1"/>
</dbReference>
<evidence type="ECO:0000259" key="2">
    <source>
        <dbReference type="PROSITE" id="PS51471"/>
    </source>
</evidence>
<dbReference type="GeneID" id="136820034"/>
<dbReference type="AlphaFoldDB" id="A0A7M5WWI5"/>
<keyword evidence="1" id="KW-0479">Metal-binding</keyword>
<dbReference type="InterPro" id="IPR005123">
    <property type="entry name" value="Oxoglu/Fe-dep_dioxygenase_dom"/>
</dbReference>
<keyword evidence="1" id="KW-0408">Iron</keyword>
<dbReference type="PROSITE" id="PS51471">
    <property type="entry name" value="FE2OG_OXY"/>
    <property type="match status" value="1"/>
</dbReference>
<reference evidence="3" key="1">
    <citation type="submission" date="2021-01" db="UniProtKB">
        <authorList>
            <consortium name="EnsemblMetazoa"/>
        </authorList>
    </citation>
    <scope>IDENTIFICATION</scope>
</reference>